<dbReference type="Proteomes" id="UP000536835">
    <property type="component" value="Unassembled WGS sequence"/>
</dbReference>
<dbReference type="EMBL" id="JABFCX010000003">
    <property type="protein sequence ID" value="NNU17171.1"/>
    <property type="molecule type" value="Genomic_DNA"/>
</dbReference>
<accession>A0A7Y3RP89</accession>
<sequence length="161" mass="18160">MTELILFMLFVFILYVATIQAVPKDQTLTLLPCHSRIDDEGNDRPAELFRVIIREEGTLFRPSPDPVARDKSERIPALKASFSSSRIMDIGIARRQAMRISGQASSALGFGEDRCTLFARYVFEEPTCPVLLRSTTAIGDIALPSNFSEYSRLRQQCIERT</sequence>
<gene>
    <name evidence="1" type="ORF">HK107_12640</name>
</gene>
<dbReference type="RefSeq" id="WP_173200344.1">
    <property type="nucleotide sequence ID" value="NZ_JABFCX010000003.1"/>
</dbReference>
<evidence type="ECO:0000313" key="2">
    <source>
        <dbReference type="Proteomes" id="UP000536835"/>
    </source>
</evidence>
<comment type="caution">
    <text evidence="1">The sequence shown here is derived from an EMBL/GenBank/DDBJ whole genome shotgun (WGS) entry which is preliminary data.</text>
</comment>
<dbReference type="AlphaFoldDB" id="A0A7Y3RP89"/>
<evidence type="ECO:0000313" key="1">
    <source>
        <dbReference type="EMBL" id="NNU17171.1"/>
    </source>
</evidence>
<organism evidence="1 2">
    <name type="scientific">Parvularcula mediterranea</name>
    <dbReference type="NCBI Taxonomy" id="2732508"/>
    <lineage>
        <taxon>Bacteria</taxon>
        <taxon>Pseudomonadati</taxon>
        <taxon>Pseudomonadota</taxon>
        <taxon>Alphaproteobacteria</taxon>
        <taxon>Parvularculales</taxon>
        <taxon>Parvularculaceae</taxon>
        <taxon>Parvularcula</taxon>
    </lineage>
</organism>
<reference evidence="1 2" key="1">
    <citation type="submission" date="2020-05" db="EMBL/GenBank/DDBJ databases">
        <title>Parvularcula mediterraneae sp. nov., isolated from polypropylene straw from shallow seawater of the seashore of Laganas in Zakynthos island, Greece.</title>
        <authorList>
            <person name="Szabo I."/>
            <person name="Al-Omari J."/>
            <person name="Rado J."/>
            <person name="Szerdahelyi G.S."/>
        </authorList>
    </citation>
    <scope>NUCLEOTIDE SEQUENCE [LARGE SCALE GENOMIC DNA]</scope>
    <source>
        <strain evidence="1 2">ZS-1/3</strain>
    </source>
</reference>
<protein>
    <submittedName>
        <fullName evidence="1">Uncharacterized protein</fullName>
    </submittedName>
</protein>
<keyword evidence="2" id="KW-1185">Reference proteome</keyword>
<name>A0A7Y3RP89_9PROT</name>
<proteinExistence type="predicted"/>